<reference evidence="3 4" key="1">
    <citation type="submission" date="2017-08" db="EMBL/GenBank/DDBJ databases">
        <title>Substantial Increase in Enzyme Production by Combined Drug-Resistance Mutations in Paenibacillus agaridevorans.</title>
        <authorList>
            <person name="Tanaka Y."/>
            <person name="Funane K."/>
            <person name="Hosaka T."/>
            <person name="Shiwa Y."/>
            <person name="Fujita N."/>
            <person name="Miyazaki T."/>
            <person name="Yoshikawa H."/>
            <person name="Murakami K."/>
            <person name="Kasahara K."/>
            <person name="Inaoka T."/>
            <person name="Hiraga Y."/>
            <person name="Ochi K."/>
        </authorList>
    </citation>
    <scope>NUCLEOTIDE SEQUENCE [LARGE SCALE GENOMIC DNA]</scope>
    <source>
        <strain evidence="3 4">T-3040</strain>
    </source>
</reference>
<proteinExistence type="predicted"/>
<feature type="region of interest" description="Disordered" evidence="1">
    <location>
        <begin position="27"/>
        <end position="49"/>
    </location>
</feature>
<comment type="caution">
    <text evidence="3">The sequence shown here is derived from an EMBL/GenBank/DDBJ whole genome shotgun (WGS) entry which is preliminary data.</text>
</comment>
<feature type="signal peptide" evidence="2">
    <location>
        <begin position="1"/>
        <end position="23"/>
    </location>
</feature>
<evidence type="ECO:0000256" key="2">
    <source>
        <dbReference type="SAM" id="SignalP"/>
    </source>
</evidence>
<dbReference type="Gene3D" id="3.40.190.10">
    <property type="entry name" value="Periplasmic binding protein-like II"/>
    <property type="match status" value="2"/>
</dbReference>
<keyword evidence="2" id="KW-0732">Signal</keyword>
<dbReference type="PROSITE" id="PS51257">
    <property type="entry name" value="PROKAR_LIPOPROTEIN"/>
    <property type="match status" value="1"/>
</dbReference>
<dbReference type="SUPFAM" id="SSF53850">
    <property type="entry name" value="Periplasmic binding protein-like II"/>
    <property type="match status" value="1"/>
</dbReference>
<dbReference type="AlphaFoldDB" id="A0A2R5EWU6"/>
<dbReference type="InterPro" id="IPR006059">
    <property type="entry name" value="SBP"/>
</dbReference>
<dbReference type="InterPro" id="IPR050490">
    <property type="entry name" value="Bact_solute-bd_prot1"/>
</dbReference>
<dbReference type="PANTHER" id="PTHR43649:SF17">
    <property type="entry name" value="ABC TRANSPORTER SOLUTE BINDING PROTEIN-SUGAR TRANSPORT"/>
    <property type="match status" value="1"/>
</dbReference>
<dbReference type="PANTHER" id="PTHR43649">
    <property type="entry name" value="ARABINOSE-BINDING PROTEIN-RELATED"/>
    <property type="match status" value="1"/>
</dbReference>
<evidence type="ECO:0008006" key="5">
    <source>
        <dbReference type="Google" id="ProtNLM"/>
    </source>
</evidence>
<sequence>MSKFFKSTSLIALAMTLMLTACSGGNSGSNGNKPVNTGNEKVDNGSGGEGAEQEIVELDLFVNMSWWPLKDWSGKVPEEITKKTGVKLNIQVAADDKQLPLLIASGDLPDLVYTATDLTRMADPEVSYPFGELINKYAPDFEISQERIGVNTMPDGNFYTVRNAFSTEQEWKDNPKAIPGANGMTLREDIMTELGNPKLDNLDDLLTIFASVKEKYPDMVPLVWDKDQIGQHLRINFGLKKSKGFVDIDGAARYYLKDENYLDYYLYMNRLYREGYMIAENFTFKDAQQDDQYVLNGQAFAHGSGVAETSNPQLEELGKPFKMKQVTKLLSDKAGIPMGGSGWAGMYITKNNKNPEAAIKFLQYMYSEEGQKLGLYGIEGEDWEWNEAEKYPVMNYDYNNTDIQKQNGVVWWGLIGSSGVNEALQRYSPDTQATQWGLAAREALEFNPALGLVSTEPDTEEQTIEAQIMNMVTTEEVKIYMANSEEEAKAAYEALLEKAESLGLAKLEEWATAKYKEYQKNF</sequence>
<gene>
    <name evidence="3" type="ORF">PAT3040_02859</name>
</gene>
<dbReference type="Proteomes" id="UP000245202">
    <property type="component" value="Unassembled WGS sequence"/>
</dbReference>
<organism evidence="3 4">
    <name type="scientific">Paenibacillus agaridevorans</name>
    <dbReference type="NCBI Taxonomy" id="171404"/>
    <lineage>
        <taxon>Bacteria</taxon>
        <taxon>Bacillati</taxon>
        <taxon>Bacillota</taxon>
        <taxon>Bacilli</taxon>
        <taxon>Bacillales</taxon>
        <taxon>Paenibacillaceae</taxon>
        <taxon>Paenibacillus</taxon>
    </lineage>
</organism>
<dbReference type="RefSeq" id="WP_108993263.1">
    <property type="nucleotide sequence ID" value="NZ_BDQX01000163.1"/>
</dbReference>
<protein>
    <recommendedName>
        <fullName evidence="5">ABC transporter substrate-binding protein</fullName>
    </recommendedName>
</protein>
<name>A0A2R5EWU6_9BACL</name>
<evidence type="ECO:0000313" key="4">
    <source>
        <dbReference type="Proteomes" id="UP000245202"/>
    </source>
</evidence>
<evidence type="ECO:0000313" key="3">
    <source>
        <dbReference type="EMBL" id="GBG08283.1"/>
    </source>
</evidence>
<dbReference type="EMBL" id="BDQX01000163">
    <property type="protein sequence ID" value="GBG08283.1"/>
    <property type="molecule type" value="Genomic_DNA"/>
</dbReference>
<keyword evidence="4" id="KW-1185">Reference proteome</keyword>
<evidence type="ECO:0000256" key="1">
    <source>
        <dbReference type="SAM" id="MobiDB-lite"/>
    </source>
</evidence>
<dbReference type="Pfam" id="PF01547">
    <property type="entry name" value="SBP_bac_1"/>
    <property type="match status" value="1"/>
</dbReference>
<feature type="chain" id="PRO_5038413481" description="ABC transporter substrate-binding protein" evidence="2">
    <location>
        <begin position="24"/>
        <end position="522"/>
    </location>
</feature>
<accession>A0A2R5EWU6</accession>